<evidence type="ECO:0000313" key="2">
    <source>
        <dbReference type="Proteomes" id="UP000581408"/>
    </source>
</evidence>
<reference evidence="1 2" key="1">
    <citation type="submission" date="2020-05" db="EMBL/GenBank/DDBJ databases">
        <title>Descriptions of Corynebacterium xxxx sp. nov., Corynebacterium yyyy sp. nov. and Corynebacterium zzzz sp. nov.</title>
        <authorList>
            <person name="Zhang G."/>
        </authorList>
    </citation>
    <scope>NUCLEOTIDE SEQUENCE [LARGE SCALE GENOMIC DNA]</scope>
    <source>
        <strain evidence="2">zg-915</strain>
    </source>
</reference>
<proteinExistence type="predicted"/>
<accession>A0A838CKR5</accession>
<sequence>MVTTQSTLQGFNARAARVGMTGSVRRAELGTAIVPMGIKYDTATHTNKGYLSPDGLEISFDEEKQEYIPWQEVSAIRSDITKAVKSIKYTLWETDLKNIADHLGVREEDIVFDNNGTASFYEESLPTFPYEQQVLDVVDGDTAMRLTLFNAQITSRGSMVFKKDQIFGLEQTITAFPAGAEYEGVDTTALGKTAHWQFNAAWAKGKEATSSTTDGVKPLVITTGAALGTSKPAVNQKVAVQGGTAPYTFDVSGGALPKGVTIDKEGGTLSGTATEQGDFTFTVKVTDAAGLVASRQFTTTISS</sequence>
<dbReference type="Pfam" id="PF25681">
    <property type="entry name" value="Phage_TTP_17"/>
    <property type="match status" value="1"/>
</dbReference>
<gene>
    <name evidence="1" type="ORF">HMC16_06915</name>
</gene>
<dbReference type="InterPro" id="IPR013783">
    <property type="entry name" value="Ig-like_fold"/>
</dbReference>
<dbReference type="InterPro" id="IPR015919">
    <property type="entry name" value="Cadherin-like_sf"/>
</dbReference>
<comment type="caution">
    <text evidence="1">The sequence shown here is derived from an EMBL/GenBank/DDBJ whole genome shotgun (WGS) entry which is preliminary data.</text>
</comment>
<protein>
    <submittedName>
        <fullName evidence="1">Uncharacterized protein</fullName>
    </submittedName>
</protein>
<name>A0A838CKR5_9CORY</name>
<dbReference type="Gene3D" id="2.60.40.10">
    <property type="entry name" value="Immunoglobulins"/>
    <property type="match status" value="1"/>
</dbReference>
<dbReference type="Pfam" id="PF05345">
    <property type="entry name" value="He_PIG"/>
    <property type="match status" value="1"/>
</dbReference>
<dbReference type="GO" id="GO:0016020">
    <property type="term" value="C:membrane"/>
    <property type="evidence" value="ECO:0007669"/>
    <property type="project" value="InterPro"/>
</dbReference>
<dbReference type="Proteomes" id="UP000581408">
    <property type="component" value="Unassembled WGS sequence"/>
</dbReference>
<evidence type="ECO:0000313" key="1">
    <source>
        <dbReference type="EMBL" id="MBA1835452.1"/>
    </source>
</evidence>
<dbReference type="EMBL" id="JABFEE010000006">
    <property type="protein sequence ID" value="MBA1835452.1"/>
    <property type="molecule type" value="Genomic_DNA"/>
</dbReference>
<dbReference type="SUPFAM" id="SSF49313">
    <property type="entry name" value="Cadherin-like"/>
    <property type="match status" value="1"/>
</dbReference>
<dbReference type="GO" id="GO:0005509">
    <property type="term" value="F:calcium ion binding"/>
    <property type="evidence" value="ECO:0007669"/>
    <property type="project" value="InterPro"/>
</dbReference>
<dbReference type="InterPro" id="IPR058154">
    <property type="entry name" value="Bxb1_TTP-like"/>
</dbReference>
<dbReference type="GO" id="GO:0005975">
    <property type="term" value="P:carbohydrate metabolic process"/>
    <property type="evidence" value="ECO:0007669"/>
    <property type="project" value="UniProtKB-ARBA"/>
</dbReference>
<organism evidence="1 2">
    <name type="scientific">Corynebacterium wankanglinii</name>
    <dbReference type="NCBI Taxonomy" id="2735136"/>
    <lineage>
        <taxon>Bacteria</taxon>
        <taxon>Bacillati</taxon>
        <taxon>Actinomycetota</taxon>
        <taxon>Actinomycetes</taxon>
        <taxon>Mycobacteriales</taxon>
        <taxon>Corynebacteriaceae</taxon>
        <taxon>Corynebacterium</taxon>
    </lineage>
</organism>
<dbReference type="AlphaFoldDB" id="A0A838CKR5"/>
<dbReference type="RefSeq" id="WP_181194815.1">
    <property type="nucleotide sequence ID" value="NZ_JABFEE010000006.1"/>
</dbReference>